<evidence type="ECO:0000256" key="1">
    <source>
        <dbReference type="SAM" id="MobiDB-lite"/>
    </source>
</evidence>
<dbReference type="EMBL" id="LCTW02000565">
    <property type="protein sequence ID" value="KXX73030.1"/>
    <property type="molecule type" value="Genomic_DNA"/>
</dbReference>
<sequence length="140" mass="15768">TYKDIAKGNIRRPAEDPSPPLKDQSSEDSLNNESTNQDQAFHALPTSTFELKEALEPDNESPKEAIYSYIHFRVNARATPDSDSEEICFDPGASRSLIGRDFLKKLDHTIEDRNSKVKGIGDKLLKLNQWATFTIYLLGL</sequence>
<feature type="compositionally biased region" description="Polar residues" evidence="1">
    <location>
        <begin position="27"/>
        <end position="43"/>
    </location>
</feature>
<comment type="caution">
    <text evidence="2">The sequence shown here is derived from an EMBL/GenBank/DDBJ whole genome shotgun (WGS) entry which is preliminary data.</text>
</comment>
<name>A0A175VPP5_9PEZI</name>
<gene>
    <name evidence="2" type="ORF">MMYC01_210344</name>
</gene>
<dbReference type="AlphaFoldDB" id="A0A175VPP5"/>
<proteinExistence type="predicted"/>
<reference evidence="2 3" key="1">
    <citation type="journal article" date="2016" name="Genome Announc.">
        <title>Genome Sequence of Madurella mycetomatis mm55, Isolated from a Human Mycetoma Case in Sudan.</title>
        <authorList>
            <person name="Smit S."/>
            <person name="Derks M.F."/>
            <person name="Bervoets S."/>
            <person name="Fahal A."/>
            <person name="van Leeuwen W."/>
            <person name="van Belkum A."/>
            <person name="van de Sande W.W."/>
        </authorList>
    </citation>
    <scope>NUCLEOTIDE SEQUENCE [LARGE SCALE GENOMIC DNA]</scope>
    <source>
        <strain evidence="3">mm55</strain>
    </source>
</reference>
<dbReference type="OrthoDB" id="4707307at2759"/>
<feature type="non-terminal residue" evidence="2">
    <location>
        <position position="1"/>
    </location>
</feature>
<feature type="region of interest" description="Disordered" evidence="1">
    <location>
        <begin position="1"/>
        <end position="43"/>
    </location>
</feature>
<evidence type="ECO:0000313" key="2">
    <source>
        <dbReference type="EMBL" id="KXX73030.1"/>
    </source>
</evidence>
<evidence type="ECO:0000313" key="3">
    <source>
        <dbReference type="Proteomes" id="UP000078237"/>
    </source>
</evidence>
<accession>A0A175VPP5</accession>
<keyword evidence="3" id="KW-1185">Reference proteome</keyword>
<organism evidence="2 3">
    <name type="scientific">Madurella mycetomatis</name>
    <dbReference type="NCBI Taxonomy" id="100816"/>
    <lineage>
        <taxon>Eukaryota</taxon>
        <taxon>Fungi</taxon>
        <taxon>Dikarya</taxon>
        <taxon>Ascomycota</taxon>
        <taxon>Pezizomycotina</taxon>
        <taxon>Sordariomycetes</taxon>
        <taxon>Sordariomycetidae</taxon>
        <taxon>Sordariales</taxon>
        <taxon>Sordariales incertae sedis</taxon>
        <taxon>Madurella</taxon>
    </lineage>
</organism>
<protein>
    <submittedName>
        <fullName evidence="2">Uncharacterized protein</fullName>
    </submittedName>
</protein>
<dbReference type="VEuPathDB" id="FungiDB:MMYC01_210344"/>
<dbReference type="Proteomes" id="UP000078237">
    <property type="component" value="Unassembled WGS sequence"/>
</dbReference>